<protein>
    <submittedName>
        <fullName evidence="2">Uncharacterized protein</fullName>
    </submittedName>
</protein>
<gene>
    <name evidence="2" type="ORF">EK21DRAFT_117521</name>
</gene>
<feature type="compositionally biased region" description="Basic residues" evidence="1">
    <location>
        <begin position="257"/>
        <end position="267"/>
    </location>
</feature>
<accession>A0A9P4LI15</accession>
<dbReference type="AlphaFoldDB" id="A0A9P4LI15"/>
<dbReference type="EMBL" id="ML978287">
    <property type="protein sequence ID" value="KAF2024674.1"/>
    <property type="molecule type" value="Genomic_DNA"/>
</dbReference>
<evidence type="ECO:0000313" key="3">
    <source>
        <dbReference type="Proteomes" id="UP000799777"/>
    </source>
</evidence>
<name>A0A9P4LI15_9PLEO</name>
<sequence>MAKSLTWALIAPLLRRFFGTRRLFVEARQVNFPRSSTAYSMGIPVATELSLVRVAITERSRKFYDGTYQYRANGFIDDVGVYRDFDCLDPAARAPTPLPPMFPDDSEDEDLQEKTGARLPIEKSVTVASSMPSTSPTSRTLEVKPAIAALKKGVVRPGKSTEAVYGKSHSEEPSGIKTGGEKQKNMTARITPNKTTDPQEPASSPLSDLSDCTPEMLNWEMDERLMKTGTVKDKPKAPAVSERAPKQSTTTRGVAQKVRRPSKKRSKVPTTLSMEQDSGTSRRRCARLR</sequence>
<feature type="compositionally biased region" description="Basic and acidic residues" evidence="1">
    <location>
        <begin position="221"/>
        <end position="236"/>
    </location>
</feature>
<feature type="compositionally biased region" description="Polar residues" evidence="1">
    <location>
        <begin position="185"/>
        <end position="207"/>
    </location>
</feature>
<evidence type="ECO:0000256" key="1">
    <source>
        <dbReference type="SAM" id="MobiDB-lite"/>
    </source>
</evidence>
<keyword evidence="3" id="KW-1185">Reference proteome</keyword>
<comment type="caution">
    <text evidence="2">The sequence shown here is derived from an EMBL/GenBank/DDBJ whole genome shotgun (WGS) entry which is preliminary data.</text>
</comment>
<dbReference type="OrthoDB" id="3799586at2759"/>
<feature type="compositionally biased region" description="Polar residues" evidence="1">
    <location>
        <begin position="270"/>
        <end position="279"/>
    </location>
</feature>
<reference evidence="2" key="1">
    <citation type="journal article" date="2020" name="Stud. Mycol.">
        <title>101 Dothideomycetes genomes: a test case for predicting lifestyles and emergence of pathogens.</title>
        <authorList>
            <person name="Haridas S."/>
            <person name="Albert R."/>
            <person name="Binder M."/>
            <person name="Bloem J."/>
            <person name="Labutti K."/>
            <person name="Salamov A."/>
            <person name="Andreopoulos B."/>
            <person name="Baker S."/>
            <person name="Barry K."/>
            <person name="Bills G."/>
            <person name="Bluhm B."/>
            <person name="Cannon C."/>
            <person name="Castanera R."/>
            <person name="Culley D."/>
            <person name="Daum C."/>
            <person name="Ezra D."/>
            <person name="Gonzalez J."/>
            <person name="Henrissat B."/>
            <person name="Kuo A."/>
            <person name="Liang C."/>
            <person name="Lipzen A."/>
            <person name="Lutzoni F."/>
            <person name="Magnuson J."/>
            <person name="Mondo S."/>
            <person name="Nolan M."/>
            <person name="Ohm R."/>
            <person name="Pangilinan J."/>
            <person name="Park H.-J."/>
            <person name="Ramirez L."/>
            <person name="Alfaro M."/>
            <person name="Sun H."/>
            <person name="Tritt A."/>
            <person name="Yoshinaga Y."/>
            <person name="Zwiers L.-H."/>
            <person name="Turgeon B."/>
            <person name="Goodwin S."/>
            <person name="Spatafora J."/>
            <person name="Crous P."/>
            <person name="Grigoriev I."/>
        </authorList>
    </citation>
    <scope>NUCLEOTIDE SEQUENCE</scope>
    <source>
        <strain evidence="2">CBS 110217</strain>
    </source>
</reference>
<evidence type="ECO:0000313" key="2">
    <source>
        <dbReference type="EMBL" id="KAF2024674.1"/>
    </source>
</evidence>
<proteinExistence type="predicted"/>
<dbReference type="Proteomes" id="UP000799777">
    <property type="component" value="Unassembled WGS sequence"/>
</dbReference>
<organism evidence="2 3">
    <name type="scientific">Setomelanomma holmii</name>
    <dbReference type="NCBI Taxonomy" id="210430"/>
    <lineage>
        <taxon>Eukaryota</taxon>
        <taxon>Fungi</taxon>
        <taxon>Dikarya</taxon>
        <taxon>Ascomycota</taxon>
        <taxon>Pezizomycotina</taxon>
        <taxon>Dothideomycetes</taxon>
        <taxon>Pleosporomycetidae</taxon>
        <taxon>Pleosporales</taxon>
        <taxon>Pleosporineae</taxon>
        <taxon>Phaeosphaeriaceae</taxon>
        <taxon>Setomelanomma</taxon>
    </lineage>
</organism>
<feature type="region of interest" description="Disordered" evidence="1">
    <location>
        <begin position="157"/>
        <end position="289"/>
    </location>
</feature>
<feature type="compositionally biased region" description="Basic and acidic residues" evidence="1">
    <location>
        <begin position="168"/>
        <end position="184"/>
    </location>
</feature>